<accession>A0A9P4UR77</accession>
<dbReference type="Pfam" id="PF03707">
    <property type="entry name" value="MHYT"/>
    <property type="match status" value="2"/>
</dbReference>
<feature type="compositionally biased region" description="Polar residues" evidence="1">
    <location>
        <begin position="686"/>
        <end position="698"/>
    </location>
</feature>
<comment type="caution">
    <text evidence="4">The sequence shown here is derived from an EMBL/GenBank/DDBJ whole genome shotgun (WGS) entry which is preliminary data.</text>
</comment>
<feature type="transmembrane region" description="Helical" evidence="2">
    <location>
        <begin position="61"/>
        <end position="80"/>
    </location>
</feature>
<protein>
    <recommendedName>
        <fullName evidence="3">MHYT domain-containing protein</fullName>
    </recommendedName>
</protein>
<feature type="region of interest" description="Disordered" evidence="1">
    <location>
        <begin position="644"/>
        <end position="728"/>
    </location>
</feature>
<feature type="transmembrane region" description="Helical" evidence="2">
    <location>
        <begin position="173"/>
        <end position="196"/>
    </location>
</feature>
<keyword evidence="2" id="KW-0812">Transmembrane</keyword>
<dbReference type="OrthoDB" id="264015at2759"/>
<dbReference type="PROSITE" id="PS50924">
    <property type="entry name" value="MHYT"/>
    <property type="match status" value="1"/>
</dbReference>
<feature type="compositionally biased region" description="Basic and acidic residues" evidence="1">
    <location>
        <begin position="674"/>
        <end position="683"/>
    </location>
</feature>
<dbReference type="PANTHER" id="PTHR35152:SF1">
    <property type="entry name" value="DOMAIN SIGNALLING PROTEIN, PUTATIVE (AFU_ORTHOLOGUE AFUA_5G11310)-RELATED"/>
    <property type="match status" value="1"/>
</dbReference>
<organism evidence="4 5">
    <name type="scientific">Polychaeton citri CBS 116435</name>
    <dbReference type="NCBI Taxonomy" id="1314669"/>
    <lineage>
        <taxon>Eukaryota</taxon>
        <taxon>Fungi</taxon>
        <taxon>Dikarya</taxon>
        <taxon>Ascomycota</taxon>
        <taxon>Pezizomycotina</taxon>
        <taxon>Dothideomycetes</taxon>
        <taxon>Dothideomycetidae</taxon>
        <taxon>Capnodiales</taxon>
        <taxon>Capnodiaceae</taxon>
        <taxon>Polychaeton</taxon>
    </lineage>
</organism>
<evidence type="ECO:0000313" key="4">
    <source>
        <dbReference type="EMBL" id="KAF2722533.1"/>
    </source>
</evidence>
<keyword evidence="2" id="KW-1133">Transmembrane helix</keyword>
<evidence type="ECO:0000313" key="5">
    <source>
        <dbReference type="Proteomes" id="UP000799441"/>
    </source>
</evidence>
<feature type="transmembrane region" description="Helical" evidence="2">
    <location>
        <begin position="100"/>
        <end position="122"/>
    </location>
</feature>
<dbReference type="InterPro" id="IPR005330">
    <property type="entry name" value="MHYT_dom"/>
</dbReference>
<dbReference type="PANTHER" id="PTHR35152">
    <property type="entry name" value="DOMAIN SIGNALLING PROTEIN, PUTATIVE (AFU_ORTHOLOGUE AFUA_5G11310)-RELATED"/>
    <property type="match status" value="1"/>
</dbReference>
<proteinExistence type="predicted"/>
<feature type="compositionally biased region" description="Low complexity" evidence="1">
    <location>
        <begin position="651"/>
        <end position="665"/>
    </location>
</feature>
<feature type="transmembrane region" description="Helical" evidence="2">
    <location>
        <begin position="28"/>
        <end position="49"/>
    </location>
</feature>
<feature type="domain" description="MHYT" evidence="3">
    <location>
        <begin position="1"/>
        <end position="158"/>
    </location>
</feature>
<dbReference type="EMBL" id="MU003782">
    <property type="protein sequence ID" value="KAF2722533.1"/>
    <property type="molecule type" value="Genomic_DNA"/>
</dbReference>
<dbReference type="Proteomes" id="UP000799441">
    <property type="component" value="Unassembled WGS sequence"/>
</dbReference>
<reference evidence="4" key="1">
    <citation type="journal article" date="2020" name="Stud. Mycol.">
        <title>101 Dothideomycetes genomes: a test case for predicting lifestyles and emergence of pathogens.</title>
        <authorList>
            <person name="Haridas S."/>
            <person name="Albert R."/>
            <person name="Binder M."/>
            <person name="Bloem J."/>
            <person name="Labutti K."/>
            <person name="Salamov A."/>
            <person name="Andreopoulos B."/>
            <person name="Baker S."/>
            <person name="Barry K."/>
            <person name="Bills G."/>
            <person name="Bluhm B."/>
            <person name="Cannon C."/>
            <person name="Castanera R."/>
            <person name="Culley D."/>
            <person name="Daum C."/>
            <person name="Ezra D."/>
            <person name="Gonzalez J."/>
            <person name="Henrissat B."/>
            <person name="Kuo A."/>
            <person name="Liang C."/>
            <person name="Lipzen A."/>
            <person name="Lutzoni F."/>
            <person name="Magnuson J."/>
            <person name="Mondo S."/>
            <person name="Nolan M."/>
            <person name="Ohm R."/>
            <person name="Pangilinan J."/>
            <person name="Park H.-J."/>
            <person name="Ramirez L."/>
            <person name="Alfaro M."/>
            <person name="Sun H."/>
            <person name="Tritt A."/>
            <person name="Yoshinaga Y."/>
            <person name="Zwiers L.-H."/>
            <person name="Turgeon B."/>
            <person name="Goodwin S."/>
            <person name="Spatafora J."/>
            <person name="Crous P."/>
            <person name="Grigoriev I."/>
        </authorList>
    </citation>
    <scope>NUCLEOTIDE SEQUENCE</scope>
    <source>
        <strain evidence="4">CBS 116435</strain>
    </source>
</reference>
<sequence length="802" mass="88801">MGLIGIWCMHFIGNRAISMHEGESELQLVYNAGFNTLSVFLPVIGLTIAFSTAEFQAHSPLLHWALLACTGIFAGLSIVGMHYMGNFGITNYTIEYGPQYLIASVLIAIGDCLGVLVIFYTWREKWINSWWKRLLCASLLSGGVTSMHFTASTGCIYKLKHFTNRGSLMARNIQVIVAGALCGTAALTVFGVLFFTQYRARILKGRSQKVMLACAIFDPQGRIMVTTEGVLPAREITNRYHHCSFNEEFDTQHPVFEWIFRVTRNWDGVNDLIPRMKSHLGALRDESSEDSRPTSSASSAVYDPETYSDYSIIFRERFCTAAASLATAMGLPLDRLGVLYDKIVDTGTLPTERSSRRNAVADNKMDDDVEAALQPGVFGQGQLLFLVRQLTYEEADKLLNAGFRFSSTQHVGRNIAGTMQIPLSTFEAHAGGLKRFVDSHERQQKTGTYLTMFTLIGKPNNRGFDVAVKRTDESQLPDAQLFPYWPEPWQMEFLKRLDGHKLSSCVMYLEEKLSNIDHCDPGEGHLASSLLLAIRRLCQQVPESWCRDARFLAKPLYAHYAQNARGRSVPVMLYSFITVADLHSSTTDNSASVTRIPLSFFAVRQRCYIGSPDHMVLAREIHQEFGPLLARRFVLPRPTRSKRYSHLRKITTGGPSSSARSTSSDGYDESDGIELTHSDDLAGKKSSGTAISGTTTVTVREDRGRRRSSALAHTRSNGSSSNNSRDNILGGILVNSETVIRTTDRDDAKLNSSTDLCIGGVSGGAGVKVACGTAKAEETFVDELMAATRARFMPKSAAYSHY</sequence>
<evidence type="ECO:0000256" key="2">
    <source>
        <dbReference type="SAM" id="Phobius"/>
    </source>
</evidence>
<evidence type="ECO:0000259" key="3">
    <source>
        <dbReference type="PROSITE" id="PS50924"/>
    </source>
</evidence>
<keyword evidence="5" id="KW-1185">Reference proteome</keyword>
<gene>
    <name evidence="4" type="ORF">K431DRAFT_245067</name>
</gene>
<name>A0A9P4UR77_9PEZI</name>
<keyword evidence="2" id="KW-0472">Membrane</keyword>
<dbReference type="AlphaFoldDB" id="A0A9P4UR77"/>
<evidence type="ECO:0000256" key="1">
    <source>
        <dbReference type="SAM" id="MobiDB-lite"/>
    </source>
</evidence>